<dbReference type="Proteomes" id="UP000189681">
    <property type="component" value="Unassembled WGS sequence"/>
</dbReference>
<proteinExistence type="predicted"/>
<dbReference type="AlphaFoldDB" id="A0A1V4ARY0"/>
<comment type="caution">
    <text evidence="1">The sequence shown here is derived from an EMBL/GenBank/DDBJ whole genome shotgun (WGS) entry which is preliminary data.</text>
</comment>
<dbReference type="EMBL" id="AYTS01000111">
    <property type="protein sequence ID" value="OOP55870.1"/>
    <property type="molecule type" value="Genomic_DNA"/>
</dbReference>
<sequence>MLKITIKKDECNILVDELVHFAEKVLILANFNAAFGAGEQWEKWYNKINLGRLSVMNSFGTKINSYVIVLQAIGNSILTQADELQHKASYNKKIKDLGAKNNELWAMKMATSRQPKDVLDTFVKRVKELKDKEVKKQKEYEKEIGIKVAKFKSLGPDDGAFSAFNNLEIDYDKFYDSSSAYAKKKQETYNDKDADSKNYNITNEIINTDEKFHLVLNKLDPGTTTSFKDMREKIVNALAKEHQDEQDTTRKEKLITAKQIMEKEQEFVKEDKDSFTKILSAIKEIVKTRHETKLNDALIEKDRFDKAREISDLADKYKNAKGGEKKYADAESKIKDNIGTVLEKFNLAEERPTPEGVTWQLRLILEDKLKAEQSKVAGKKPEKNDTSEVKEIWVKITQYNNAVEAVKDIPSMGTMVVDNKEAKDTKDVFDQMIALLKHQHIQVVKEAGVDSTIAKNYDDALQLAYSYRSNMVSIRPPSAYLRNSYPSTSLQSDPGLVWENMLAEHAWRNTPFVDWLLESKKFSAIGRAVAEIDKQYWQNINSVRVAGAGRTNYVVAKDDVGNWYVKRYSSNPEDIIKSAQKLALFNLNPMMKTDLVSRLNAKIDQEKVQQPQSEANRSTLEQIFDKYQNEYTEQTKNDYEKLRGILGKTDGSGEKIKSTIESRIEESWGQNSAGCPRMLQ</sequence>
<organism evidence="1 2">
    <name type="scientific">Candidatus Brocadia carolinensis</name>
    <dbReference type="NCBI Taxonomy" id="1004156"/>
    <lineage>
        <taxon>Bacteria</taxon>
        <taxon>Pseudomonadati</taxon>
        <taxon>Planctomycetota</taxon>
        <taxon>Candidatus Brocadiia</taxon>
        <taxon>Candidatus Brocadiales</taxon>
        <taxon>Candidatus Brocadiaceae</taxon>
        <taxon>Candidatus Brocadia</taxon>
    </lineage>
</organism>
<evidence type="ECO:0000313" key="2">
    <source>
        <dbReference type="Proteomes" id="UP000189681"/>
    </source>
</evidence>
<protein>
    <submittedName>
        <fullName evidence="1">Uncharacterized protein</fullName>
    </submittedName>
</protein>
<gene>
    <name evidence="1" type="ORF">AYP45_12270</name>
</gene>
<evidence type="ECO:0000313" key="1">
    <source>
        <dbReference type="EMBL" id="OOP55870.1"/>
    </source>
</evidence>
<name>A0A1V4ARY0_9BACT</name>
<accession>A0A1V4ARY0</accession>
<reference evidence="1 2" key="1">
    <citation type="journal article" date="2017" name="Water Res.">
        <title>Discovery and metagenomic analysis of an anammox bacterial enrichment related to Candidatus "Brocadia caroliniensis" in a full-scale glycerol-fed nitritation-denitritation separate centrate treatment process.</title>
        <authorList>
            <person name="Park H."/>
            <person name="Brotto A.C."/>
            <person name="van Loosdrecht M.C."/>
            <person name="Chandran K."/>
        </authorList>
    </citation>
    <scope>NUCLEOTIDE SEQUENCE [LARGE SCALE GENOMIC DNA]</scope>
    <source>
        <strain evidence="1">26THWARD</strain>
    </source>
</reference>